<accession>X6M104</accession>
<proteinExistence type="predicted"/>
<feature type="region of interest" description="Disordered" evidence="1">
    <location>
        <begin position="177"/>
        <end position="197"/>
    </location>
</feature>
<sequence length="320" mass="36788">MHRKVALELNNIEDIRNFLTNTALEMLLLLDSLFEEQTALDRLLLLKVCCKPCIVVVVVWYIHAVALHFPEDINDPMWNMLRLLSTDTFELLYDTMDETLLHVTTPDFRTCDNTLSPTELCLSEHFLLDSASTTEGNVSPVPIESTADEASATKQLLTPGVELPRNEQSIRAPFQWRTPDPKKRHKHANGAIQKNVSAPRARSALRQELTNNKENSFIKYDHHTWKHNLEQDFDVQDDTPPKEQTKLTYSHFYGFVLQTATASDGAICVECKEYRHKYDFTKSQWRNRPRDYRRCKHCTGECGTDSLVGPLFKSPSGKHK</sequence>
<dbReference type="Proteomes" id="UP000023152">
    <property type="component" value="Unassembled WGS sequence"/>
</dbReference>
<dbReference type="EMBL" id="ASPP01026514">
    <property type="protein sequence ID" value="ETO07097.1"/>
    <property type="molecule type" value="Genomic_DNA"/>
</dbReference>
<evidence type="ECO:0000256" key="1">
    <source>
        <dbReference type="SAM" id="MobiDB-lite"/>
    </source>
</evidence>
<dbReference type="AlphaFoldDB" id="X6M104"/>
<evidence type="ECO:0000313" key="3">
    <source>
        <dbReference type="Proteomes" id="UP000023152"/>
    </source>
</evidence>
<comment type="caution">
    <text evidence="2">The sequence shown here is derived from an EMBL/GenBank/DDBJ whole genome shotgun (WGS) entry which is preliminary data.</text>
</comment>
<reference evidence="2 3" key="1">
    <citation type="journal article" date="2013" name="Curr. Biol.">
        <title>The Genome of the Foraminiferan Reticulomyxa filosa.</title>
        <authorList>
            <person name="Glockner G."/>
            <person name="Hulsmann N."/>
            <person name="Schleicher M."/>
            <person name="Noegel A.A."/>
            <person name="Eichinger L."/>
            <person name="Gallinger C."/>
            <person name="Pawlowski J."/>
            <person name="Sierra R."/>
            <person name="Euteneuer U."/>
            <person name="Pillet L."/>
            <person name="Moustafa A."/>
            <person name="Platzer M."/>
            <person name="Groth M."/>
            <person name="Szafranski K."/>
            <person name="Schliwa M."/>
        </authorList>
    </citation>
    <scope>NUCLEOTIDE SEQUENCE [LARGE SCALE GENOMIC DNA]</scope>
</reference>
<organism evidence="2 3">
    <name type="scientific">Reticulomyxa filosa</name>
    <dbReference type="NCBI Taxonomy" id="46433"/>
    <lineage>
        <taxon>Eukaryota</taxon>
        <taxon>Sar</taxon>
        <taxon>Rhizaria</taxon>
        <taxon>Retaria</taxon>
        <taxon>Foraminifera</taxon>
        <taxon>Monothalamids</taxon>
        <taxon>Reticulomyxidae</taxon>
        <taxon>Reticulomyxa</taxon>
    </lineage>
</organism>
<keyword evidence="3" id="KW-1185">Reference proteome</keyword>
<name>X6M104_RETFI</name>
<evidence type="ECO:0000313" key="2">
    <source>
        <dbReference type="EMBL" id="ETO07097.1"/>
    </source>
</evidence>
<protein>
    <submittedName>
        <fullName evidence="2">Uncharacterized protein</fullName>
    </submittedName>
</protein>
<gene>
    <name evidence="2" type="ORF">RFI_30295</name>
</gene>